<dbReference type="Pfam" id="PF00923">
    <property type="entry name" value="TAL_FSA"/>
    <property type="match status" value="1"/>
</dbReference>
<evidence type="ECO:0000256" key="4">
    <source>
        <dbReference type="ARBA" id="ARBA00008426"/>
    </source>
</evidence>
<dbReference type="EMBL" id="CP163440">
    <property type="protein sequence ID" value="XDQ66560.1"/>
    <property type="molecule type" value="Genomic_DNA"/>
</dbReference>
<comment type="similarity">
    <text evidence="4 10">Belongs to the transaldolase family. Type 2 subfamily.</text>
</comment>
<dbReference type="GO" id="GO:0005975">
    <property type="term" value="P:carbohydrate metabolic process"/>
    <property type="evidence" value="ECO:0007669"/>
    <property type="project" value="InterPro"/>
</dbReference>
<keyword evidence="7 10" id="KW-0808">Transferase</keyword>
<dbReference type="PANTHER" id="PTHR10683">
    <property type="entry name" value="TRANSALDOLASE"/>
    <property type="match status" value="1"/>
</dbReference>
<dbReference type="GO" id="GO:0006098">
    <property type="term" value="P:pentose-phosphate shunt"/>
    <property type="evidence" value="ECO:0007669"/>
    <property type="project" value="UniProtKB-UniRule"/>
</dbReference>
<comment type="catalytic activity">
    <reaction evidence="10">
        <text>D-sedoheptulose 7-phosphate + D-glyceraldehyde 3-phosphate = D-erythrose 4-phosphate + beta-D-fructose 6-phosphate</text>
        <dbReference type="Rhea" id="RHEA:17053"/>
        <dbReference type="ChEBI" id="CHEBI:16897"/>
        <dbReference type="ChEBI" id="CHEBI:57483"/>
        <dbReference type="ChEBI" id="CHEBI:57634"/>
        <dbReference type="ChEBI" id="CHEBI:59776"/>
        <dbReference type="EC" id="2.2.1.2"/>
    </reaction>
</comment>
<keyword evidence="8 10" id="KW-0570">Pentose shunt</keyword>
<keyword evidence="6 10" id="KW-0963">Cytoplasm</keyword>
<protein>
    <recommendedName>
        <fullName evidence="5 10">Transaldolase</fullName>
        <ecNumber evidence="5 10">2.2.1.2</ecNumber>
    </recommendedName>
</protein>
<reference evidence="11" key="1">
    <citation type="submission" date="2024-07" db="EMBL/GenBank/DDBJ databases">
        <authorList>
            <person name="Yu S.T."/>
        </authorList>
    </citation>
    <scope>NUCLEOTIDE SEQUENCE</scope>
    <source>
        <strain evidence="11">R35</strain>
    </source>
</reference>
<evidence type="ECO:0000256" key="3">
    <source>
        <dbReference type="ARBA" id="ARBA00004857"/>
    </source>
</evidence>
<evidence type="ECO:0000256" key="10">
    <source>
        <dbReference type="HAMAP-Rule" id="MF_00493"/>
    </source>
</evidence>
<comment type="subcellular location">
    <subcellularLocation>
        <location evidence="2 10">Cytoplasm</location>
    </subcellularLocation>
</comment>
<dbReference type="GO" id="GO:0005737">
    <property type="term" value="C:cytoplasm"/>
    <property type="evidence" value="ECO:0007669"/>
    <property type="project" value="UniProtKB-SubCell"/>
</dbReference>
<dbReference type="PANTHER" id="PTHR10683:SF31">
    <property type="entry name" value="TRANSALDOLASE"/>
    <property type="match status" value="1"/>
</dbReference>
<dbReference type="RefSeq" id="WP_369263561.1">
    <property type="nucleotide sequence ID" value="NZ_CP163440.1"/>
</dbReference>
<dbReference type="InterPro" id="IPR004732">
    <property type="entry name" value="Transaldolase_2"/>
</dbReference>
<dbReference type="InterPro" id="IPR013785">
    <property type="entry name" value="Aldolase_TIM"/>
</dbReference>
<feature type="active site" description="Schiff-base intermediate with substrate" evidence="10">
    <location>
        <position position="141"/>
    </location>
</feature>
<evidence type="ECO:0000256" key="5">
    <source>
        <dbReference type="ARBA" id="ARBA00013151"/>
    </source>
</evidence>
<organism evidence="11">
    <name type="scientific">Streptomyces sp. R35</name>
    <dbReference type="NCBI Taxonomy" id="3238630"/>
    <lineage>
        <taxon>Bacteria</taxon>
        <taxon>Bacillati</taxon>
        <taxon>Actinomycetota</taxon>
        <taxon>Actinomycetes</taxon>
        <taxon>Kitasatosporales</taxon>
        <taxon>Streptomycetaceae</taxon>
        <taxon>Streptomyces</taxon>
    </lineage>
</organism>
<dbReference type="EC" id="2.2.1.2" evidence="5 10"/>
<dbReference type="SUPFAM" id="SSF51569">
    <property type="entry name" value="Aldolase"/>
    <property type="match status" value="1"/>
</dbReference>
<gene>
    <name evidence="10" type="primary">tal</name>
    <name evidence="11" type="ORF">AB5J50_40055</name>
</gene>
<dbReference type="GO" id="GO:0004801">
    <property type="term" value="F:transaldolase activity"/>
    <property type="evidence" value="ECO:0007669"/>
    <property type="project" value="UniProtKB-UniRule"/>
</dbReference>
<evidence type="ECO:0000256" key="1">
    <source>
        <dbReference type="ARBA" id="ARBA00003518"/>
    </source>
</evidence>
<evidence type="ECO:0000256" key="9">
    <source>
        <dbReference type="ARBA" id="ARBA00023270"/>
    </source>
</evidence>
<dbReference type="AlphaFoldDB" id="A0AB39SLG2"/>
<dbReference type="PIRSF" id="PIRSF036915">
    <property type="entry name" value="Trnald_Bac_Plnt"/>
    <property type="match status" value="1"/>
</dbReference>
<evidence type="ECO:0000256" key="7">
    <source>
        <dbReference type="ARBA" id="ARBA00022679"/>
    </source>
</evidence>
<comment type="pathway">
    <text evidence="3 10">Carbohydrate degradation; pentose phosphate pathway; D-glyceraldehyde 3-phosphate and beta-D-fructose 6-phosphate from D-ribose 5-phosphate and D-xylulose 5-phosphate (non-oxidative stage): step 2/3.</text>
</comment>
<keyword evidence="9 10" id="KW-0704">Schiff base</keyword>
<evidence type="ECO:0000256" key="6">
    <source>
        <dbReference type="ARBA" id="ARBA00022490"/>
    </source>
</evidence>
<name>A0AB39SLG2_9ACTN</name>
<dbReference type="Gene3D" id="3.20.20.70">
    <property type="entry name" value="Aldolase class I"/>
    <property type="match status" value="1"/>
</dbReference>
<evidence type="ECO:0000256" key="2">
    <source>
        <dbReference type="ARBA" id="ARBA00004496"/>
    </source>
</evidence>
<dbReference type="HAMAP" id="MF_00493">
    <property type="entry name" value="Transaldolase_2"/>
    <property type="match status" value="1"/>
</dbReference>
<dbReference type="InterPro" id="IPR001585">
    <property type="entry name" value="TAL/FSA"/>
</dbReference>
<evidence type="ECO:0000256" key="8">
    <source>
        <dbReference type="ARBA" id="ARBA00023126"/>
    </source>
</evidence>
<evidence type="ECO:0000313" key="11">
    <source>
        <dbReference type="EMBL" id="XDQ66560.1"/>
    </source>
</evidence>
<comment type="function">
    <text evidence="1 10">Transaldolase is important for the balance of metabolites in the pentose-phosphate pathway.</text>
</comment>
<accession>A0AB39SLG2</accession>
<proteinExistence type="inferred from homology"/>
<sequence>MRGGILRRLVSEGVSPWLNGFHRGFLQARRPVEPAALEGVRGMTAQPALLAAALSVDTAYHRQLAQLAAEGTGVGEALRALQVQDIRRACDDLGRTYEATGRHEGLVSMDLDAGLVHDADATVAEARSLVAAVARPNALVKIPATVEGLAAIKDCVGRGIGVHATEIYTARRHSEVMDAYCGGLEIARRAGRPLHGIASLASTPVSRIDIECDARLAELGAPEAGALRGEMALALARLMYQQYDEQLGCARWRALAAAGARPQRLMWTVDGPHTSDQAGYAARLVGWHTALALPLRALLAADRWGTPRGDTLGGRQRDALRVLDEFERTGLRFEAVAGRLAAHGEKRLVRSWEALRGTVGTQLRLRAGR</sequence>